<evidence type="ECO:0000313" key="2">
    <source>
        <dbReference type="EMBL" id="KAF2204567.1"/>
    </source>
</evidence>
<evidence type="ECO:0000313" key="3">
    <source>
        <dbReference type="Proteomes" id="UP000799536"/>
    </source>
</evidence>
<reference evidence="2" key="1">
    <citation type="journal article" date="2020" name="Stud. Mycol.">
        <title>101 Dothideomycetes genomes: a test case for predicting lifestyles and emergence of pathogens.</title>
        <authorList>
            <person name="Haridas S."/>
            <person name="Albert R."/>
            <person name="Binder M."/>
            <person name="Bloem J."/>
            <person name="Labutti K."/>
            <person name="Salamov A."/>
            <person name="Andreopoulos B."/>
            <person name="Baker S."/>
            <person name="Barry K."/>
            <person name="Bills G."/>
            <person name="Bluhm B."/>
            <person name="Cannon C."/>
            <person name="Castanera R."/>
            <person name="Culley D."/>
            <person name="Daum C."/>
            <person name="Ezra D."/>
            <person name="Gonzalez J."/>
            <person name="Henrissat B."/>
            <person name="Kuo A."/>
            <person name="Liang C."/>
            <person name="Lipzen A."/>
            <person name="Lutzoni F."/>
            <person name="Magnuson J."/>
            <person name="Mondo S."/>
            <person name="Nolan M."/>
            <person name="Ohm R."/>
            <person name="Pangilinan J."/>
            <person name="Park H.-J."/>
            <person name="Ramirez L."/>
            <person name="Alfaro M."/>
            <person name="Sun H."/>
            <person name="Tritt A."/>
            <person name="Yoshinaga Y."/>
            <person name="Zwiers L.-H."/>
            <person name="Turgeon B."/>
            <person name="Goodwin S."/>
            <person name="Spatafora J."/>
            <person name="Crous P."/>
            <person name="Grigoriev I."/>
        </authorList>
    </citation>
    <scope>NUCLEOTIDE SEQUENCE</scope>
    <source>
        <strain evidence="2">ATCC 74209</strain>
    </source>
</reference>
<feature type="region of interest" description="Disordered" evidence="1">
    <location>
        <begin position="460"/>
        <end position="495"/>
    </location>
</feature>
<proteinExistence type="predicted"/>
<protein>
    <submittedName>
        <fullName evidence="2">Uncharacterized protein</fullName>
    </submittedName>
</protein>
<dbReference type="Gene3D" id="3.80.10.10">
    <property type="entry name" value="Ribonuclease Inhibitor"/>
    <property type="match status" value="1"/>
</dbReference>
<dbReference type="GO" id="GO:0031146">
    <property type="term" value="P:SCF-dependent proteasomal ubiquitin-dependent protein catabolic process"/>
    <property type="evidence" value="ECO:0007669"/>
    <property type="project" value="TreeGrafter"/>
</dbReference>
<name>A0A9P4JW74_9PLEO</name>
<dbReference type="PANTHER" id="PTHR13318:SF95">
    <property type="entry name" value="F-BOX PROTEIN YLR352W"/>
    <property type="match status" value="1"/>
</dbReference>
<accession>A0A9P4JW74</accession>
<comment type="caution">
    <text evidence="2">The sequence shown here is derived from an EMBL/GenBank/DDBJ whole genome shotgun (WGS) entry which is preliminary data.</text>
</comment>
<dbReference type="GO" id="GO:0019005">
    <property type="term" value="C:SCF ubiquitin ligase complex"/>
    <property type="evidence" value="ECO:0007669"/>
    <property type="project" value="TreeGrafter"/>
</dbReference>
<dbReference type="SUPFAM" id="SSF52047">
    <property type="entry name" value="RNI-like"/>
    <property type="match status" value="1"/>
</dbReference>
<keyword evidence="3" id="KW-1185">Reference proteome</keyword>
<gene>
    <name evidence="2" type="ORF">GQ43DRAFT_364277</name>
</gene>
<dbReference type="Proteomes" id="UP000799536">
    <property type="component" value="Unassembled WGS sequence"/>
</dbReference>
<dbReference type="InterPro" id="IPR032675">
    <property type="entry name" value="LRR_dom_sf"/>
</dbReference>
<sequence length="653" mass="73666">MTEMATTRVFGDRALVSAIFHELSDMKFKIRQQPGPHLPVEFLEFKPTLIPYILVNHLWADEGTSILWANHPNLAALANMTRQRKQYYANKVQKIFLSSPQIGHSANFHHLRGLSWPLLRSLALSVDFARHFDDILGLLLSQVECLRISGIQSKGSQHFQDSVLPELFSRCPNLKSIRLEVLFPDDQDSFNVNSLVPYLSPKLKQLEIASPQFVEREDFFRYLCKKPGLESLEINLPPGLGLMPTVDLQSTYFPKSFFFQSLKELTLTAYPEIASALLFRLESLVVLKLLISRIPEQAAEDSDFEILEDLLVQRCHTPQLRQLEIALDTVATNFPSQTSLPLVTGAGLIQLATACPNLTNLILFVTGPSGINGSRISSQEFNLFCRKLPALKELSLKFNPITVSALQSSALHSLGKYCPKIEVLRLKMTCDLTSLPIPNTIPLGLVEGRLTTERHLRVGHPNITNSDHFDQEDGHSTSRPSQSTSQDTSSDAHHERRPLFPCLTKLAIARPYTFLAPAEEVAFWPTDVEDDVSTPTQAAPQRCLDPPPINRDTELDETLVRSYAHPLLIHFPSIEVLEAWGDWAGADQESLKYFLPLEGLLETIWDFLSGIEQDVWEDEEERGEEDGWMMDEEDEWTMDEEGNPCFWISPAGN</sequence>
<dbReference type="EMBL" id="ML993873">
    <property type="protein sequence ID" value="KAF2204567.1"/>
    <property type="molecule type" value="Genomic_DNA"/>
</dbReference>
<dbReference type="AlphaFoldDB" id="A0A9P4JW74"/>
<feature type="compositionally biased region" description="Low complexity" evidence="1">
    <location>
        <begin position="477"/>
        <end position="489"/>
    </location>
</feature>
<evidence type="ECO:0000256" key="1">
    <source>
        <dbReference type="SAM" id="MobiDB-lite"/>
    </source>
</evidence>
<dbReference type="PANTHER" id="PTHR13318">
    <property type="entry name" value="PARTNER OF PAIRED, ISOFORM B-RELATED"/>
    <property type="match status" value="1"/>
</dbReference>
<feature type="compositionally biased region" description="Basic and acidic residues" evidence="1">
    <location>
        <begin position="467"/>
        <end position="476"/>
    </location>
</feature>
<organism evidence="2 3">
    <name type="scientific">Delitschia confertaspora ATCC 74209</name>
    <dbReference type="NCBI Taxonomy" id="1513339"/>
    <lineage>
        <taxon>Eukaryota</taxon>
        <taxon>Fungi</taxon>
        <taxon>Dikarya</taxon>
        <taxon>Ascomycota</taxon>
        <taxon>Pezizomycotina</taxon>
        <taxon>Dothideomycetes</taxon>
        <taxon>Pleosporomycetidae</taxon>
        <taxon>Pleosporales</taxon>
        <taxon>Delitschiaceae</taxon>
        <taxon>Delitschia</taxon>
    </lineage>
</organism>
<dbReference type="OrthoDB" id="2305901at2759"/>